<dbReference type="Pfam" id="PF14923">
    <property type="entry name" value="CCDC142"/>
    <property type="match status" value="1"/>
</dbReference>
<dbReference type="AlphaFoldDB" id="N6TN10"/>
<dbReference type="PANTHER" id="PTHR21436">
    <property type="entry name" value="COILED-COIL DOMAIN-CONTAINING PROTEIN 142"/>
    <property type="match status" value="1"/>
</dbReference>
<reference evidence="2 4" key="1">
    <citation type="journal article" date="2013" name="Genome Biol.">
        <title>Draft genome of the mountain pine beetle, Dendroctonus ponderosae Hopkins, a major forest pest.</title>
        <authorList>
            <person name="Keeling C.I."/>
            <person name="Yuen M.M."/>
            <person name="Liao N.Y."/>
            <person name="Docking T.R."/>
            <person name="Chan S.K."/>
            <person name="Taylor G.A."/>
            <person name="Palmquist D.L."/>
            <person name="Jackman S.D."/>
            <person name="Nguyen A."/>
            <person name="Li M."/>
            <person name="Henderson H."/>
            <person name="Janes J.K."/>
            <person name="Zhao Y."/>
            <person name="Pandoh P."/>
            <person name="Moore R."/>
            <person name="Sperling F.A."/>
            <person name="Huber D.P."/>
            <person name="Birol I."/>
            <person name="Jones S.J."/>
            <person name="Bohlmann J."/>
        </authorList>
    </citation>
    <scope>NUCLEOTIDE SEQUENCE</scope>
</reference>
<organism evidence="2">
    <name type="scientific">Dendroctonus ponderosae</name>
    <name type="common">Mountain pine beetle</name>
    <dbReference type="NCBI Taxonomy" id="77166"/>
    <lineage>
        <taxon>Eukaryota</taxon>
        <taxon>Metazoa</taxon>
        <taxon>Ecdysozoa</taxon>
        <taxon>Arthropoda</taxon>
        <taxon>Hexapoda</taxon>
        <taxon>Insecta</taxon>
        <taxon>Pterygota</taxon>
        <taxon>Neoptera</taxon>
        <taxon>Endopterygota</taxon>
        <taxon>Coleoptera</taxon>
        <taxon>Polyphaga</taxon>
        <taxon>Cucujiformia</taxon>
        <taxon>Curculionidae</taxon>
        <taxon>Scolytinae</taxon>
        <taxon>Dendroctonus</taxon>
    </lineage>
</organism>
<dbReference type="EMBL" id="KB631593">
    <property type="protein sequence ID" value="ERL84514.1"/>
    <property type="molecule type" value="Genomic_DNA"/>
</dbReference>
<feature type="non-terminal residue" evidence="2">
    <location>
        <position position="1"/>
    </location>
</feature>
<protein>
    <recommendedName>
        <fullName evidence="1">Coiled-coil protein 142 C-terminal domain-containing protein</fullName>
    </recommendedName>
</protein>
<evidence type="ECO:0000313" key="3">
    <source>
        <dbReference type="EMBL" id="ERL84514.1"/>
    </source>
</evidence>
<evidence type="ECO:0000259" key="1">
    <source>
        <dbReference type="Pfam" id="PF14923"/>
    </source>
</evidence>
<evidence type="ECO:0000313" key="2">
    <source>
        <dbReference type="EMBL" id="ENN79413.1"/>
    </source>
</evidence>
<dbReference type="HOGENOM" id="CLU_822001_0_0_1"/>
<name>N6TN10_DENPD</name>
<dbReference type="InterPro" id="IPR055350">
    <property type="entry name" value="CCDC142_C"/>
</dbReference>
<dbReference type="EMBL" id="KB740695">
    <property type="protein sequence ID" value="ENN79413.1"/>
    <property type="molecule type" value="Genomic_DNA"/>
</dbReference>
<dbReference type="PANTHER" id="PTHR21436:SF2">
    <property type="entry name" value="COILED-COIL DOMAIN-CONTAINING PROTEIN 142"/>
    <property type="match status" value="1"/>
</dbReference>
<sequence length="338" mass="38462">MINRSMHYYQEVLWTEVGNYLEHVVLWWAACPLSERPSRSIQHLREWLNTFVPTGDVPSVISPALISLADALGVYVTSTLWDQCFQQTLVASRICGNQNTGQLFCRLIQELVSLCNLCEVTPDWILGAPISELPLVEQIPILHRLDHTIHTTRLWSINESRKMANNWNVRAFFTVTHNDVLNCLSHLNDLRLTNHTTSGEKAFLSEHVEVCALMRGKLVSEVEINKQKLKDSPRECVACLASICKVINLANLQMMFPPKALWKINRDDIPVKPSPYVAKYLGEHIHYVQSPMRCAVTGQMVTAEGVYNYHLDEITESFGNFEVSEGCINSAVRIMRSR</sequence>
<feature type="domain" description="Coiled-coil protein 142 C-terminal" evidence="1">
    <location>
        <begin position="13"/>
        <end position="280"/>
    </location>
</feature>
<dbReference type="InterPro" id="IPR026700">
    <property type="entry name" value="CCDC142"/>
</dbReference>
<proteinExistence type="predicted"/>
<evidence type="ECO:0000313" key="4">
    <source>
        <dbReference type="Proteomes" id="UP000030742"/>
    </source>
</evidence>
<dbReference type="Proteomes" id="UP000030742">
    <property type="component" value="Unassembled WGS sequence"/>
</dbReference>
<accession>N6TN10</accession>
<gene>
    <name evidence="3" type="ORF">D910_01944</name>
    <name evidence="2" type="ORF">YQE_04141</name>
</gene>